<dbReference type="Pfam" id="PF13181">
    <property type="entry name" value="TPR_8"/>
    <property type="match status" value="1"/>
</dbReference>
<proteinExistence type="inferred from homology"/>
<feature type="compositionally biased region" description="Polar residues" evidence="8">
    <location>
        <begin position="424"/>
        <end position="464"/>
    </location>
</feature>
<dbReference type="Gene3D" id="1.25.40.10">
    <property type="entry name" value="Tetratricopeptide repeat domain"/>
    <property type="match status" value="4"/>
</dbReference>
<sequence>MQQKQESGVFEAPTPAHPCPPTALTPPATPSGATMLVQEPLQAAVWHCLNNYAYLDATFLAERLLAEVDSDEALHLVATSYYRSGKPGRAYSVLRARGTRTPQLRFLMARCCFDLCKLEEAETVLTGGSVLYPKTVDELTTEYGDLACFALQLLGVICARTERLARAVEAFRRSLKLNPFLWQSFVALCDQGDKTDPTKVFRMDGLESFSNCHGNTVLTLMNSAPPLGGGGGGITDPILTTTTTTTALSSVSVNSQQEPITQTPTLAPTHPTSTPNNLLPVVHTPSLALTTPSPLNTPVAVTITPTPDRAPGMGGDAGDGILQAPKKKKLVRVRSVMGGTVSLSPLSPSFGVLPLDAGTPVCEEHPALLNTSVAFLTSSPLSLSQLDTEPNAKIPTPLSKRILCRKTKDSPLVLNKPAVFAPAGNNSNFQSPPSGQPNPNVRRSSRLFGNSNSVKENNKSPCQEDQNELNEKNKSENQDIISTTDKPYPEKPPSPQSLAQQAFAIQKQSAEGLMALLRDMGTAYQQLAQYNCERVIELLSALPTQHYRTGWVLSHIGKAYFEMNDYQQAVKFFSEVRECEPHRLHLMEYYSTALWHQQKEVQLSALAQDLVEEDRECPQAWCATGNCFSLQKEHEAAIKFFSRAIQVDPNFAYAYTLLGHEHIATEELDNALSCYRSAIRVDPRHYNAWYGIGLVLFKQERFAQAEFHFRKALSIHPHSSVLMCHVAVVEHALQKSSAALATLNRALAVDPRNPLCKYHRASILHATDRHQEALAELNHLREIVPKESNVYFLLGKVHKKLGQTHLALMNFSWAMDLDPKGANNQFKEAIDPAINRFPVDDDDTTNNNPHDNGSEGCSLAPAEPSQESLILEPQQIPNAESLSDDSL</sequence>
<dbReference type="Proteomes" id="UP001487740">
    <property type="component" value="Unassembled WGS sequence"/>
</dbReference>
<accession>A0AAW0TR02</accession>
<dbReference type="PANTHER" id="PTHR12558">
    <property type="entry name" value="CELL DIVISION CYCLE 16,23,27"/>
    <property type="match status" value="1"/>
</dbReference>
<feature type="repeat" description="TPR" evidence="7">
    <location>
        <begin position="550"/>
        <end position="583"/>
    </location>
</feature>
<evidence type="ECO:0000256" key="3">
    <source>
        <dbReference type="ARBA" id="ARBA00022803"/>
    </source>
</evidence>
<dbReference type="GO" id="GO:0016567">
    <property type="term" value="P:protein ubiquitination"/>
    <property type="evidence" value="ECO:0007669"/>
    <property type="project" value="TreeGrafter"/>
</dbReference>
<keyword evidence="3 7" id="KW-0802">TPR repeat</keyword>
<comment type="similarity">
    <text evidence="5">Belongs to the APC3/CDC27 family.</text>
</comment>
<dbReference type="GO" id="GO:0007091">
    <property type="term" value="P:metaphase/anaphase transition of mitotic cell cycle"/>
    <property type="evidence" value="ECO:0007669"/>
    <property type="project" value="TreeGrafter"/>
</dbReference>
<dbReference type="GO" id="GO:0005680">
    <property type="term" value="C:anaphase-promoting complex"/>
    <property type="evidence" value="ECO:0007669"/>
    <property type="project" value="TreeGrafter"/>
</dbReference>
<keyword evidence="2" id="KW-0677">Repeat</keyword>
<evidence type="ECO:0000256" key="5">
    <source>
        <dbReference type="ARBA" id="ARBA00038210"/>
    </source>
</evidence>
<feature type="region of interest" description="Disordered" evidence="8">
    <location>
        <begin position="252"/>
        <end position="272"/>
    </location>
</feature>
<organism evidence="9 10">
    <name type="scientific">Scylla paramamosain</name>
    <name type="common">Mud crab</name>
    <dbReference type="NCBI Taxonomy" id="85552"/>
    <lineage>
        <taxon>Eukaryota</taxon>
        <taxon>Metazoa</taxon>
        <taxon>Ecdysozoa</taxon>
        <taxon>Arthropoda</taxon>
        <taxon>Crustacea</taxon>
        <taxon>Multicrustacea</taxon>
        <taxon>Malacostraca</taxon>
        <taxon>Eumalacostraca</taxon>
        <taxon>Eucarida</taxon>
        <taxon>Decapoda</taxon>
        <taxon>Pleocyemata</taxon>
        <taxon>Brachyura</taxon>
        <taxon>Eubrachyura</taxon>
        <taxon>Portunoidea</taxon>
        <taxon>Portunidae</taxon>
        <taxon>Portuninae</taxon>
        <taxon>Scylla</taxon>
    </lineage>
</organism>
<dbReference type="PANTHER" id="PTHR12558:SF13">
    <property type="entry name" value="CELL DIVISION CYCLE PROTEIN 27 HOMOLOG"/>
    <property type="match status" value="1"/>
</dbReference>
<protein>
    <recommendedName>
        <fullName evidence="6">Cell division cycle protein 27 homolog</fullName>
    </recommendedName>
</protein>
<gene>
    <name evidence="9" type="ORF">O3P69_012855</name>
</gene>
<feature type="repeat" description="TPR" evidence="7">
    <location>
        <begin position="686"/>
        <end position="719"/>
    </location>
</feature>
<dbReference type="Pfam" id="PF12895">
    <property type="entry name" value="ANAPC3"/>
    <property type="match status" value="1"/>
</dbReference>
<evidence type="ECO:0000313" key="9">
    <source>
        <dbReference type="EMBL" id="KAK8389930.1"/>
    </source>
</evidence>
<keyword evidence="10" id="KW-1185">Reference proteome</keyword>
<evidence type="ECO:0000256" key="6">
    <source>
        <dbReference type="ARBA" id="ARBA00039307"/>
    </source>
</evidence>
<feature type="compositionally biased region" description="Pro residues" evidence="8">
    <location>
        <begin position="15"/>
        <end position="27"/>
    </location>
</feature>
<dbReference type="AlphaFoldDB" id="A0AAW0TR02"/>
<comment type="caution">
    <text evidence="9">The sequence shown here is derived from an EMBL/GenBank/DDBJ whole genome shotgun (WGS) entry which is preliminary data.</text>
</comment>
<dbReference type="InterPro" id="IPR019734">
    <property type="entry name" value="TPR_rpt"/>
</dbReference>
<dbReference type="EMBL" id="JARAKH010000026">
    <property type="protein sequence ID" value="KAK8389930.1"/>
    <property type="molecule type" value="Genomic_DNA"/>
</dbReference>
<dbReference type="SMART" id="SM00028">
    <property type="entry name" value="TPR"/>
    <property type="match status" value="9"/>
</dbReference>
<feature type="repeat" description="TPR" evidence="7">
    <location>
        <begin position="652"/>
        <end position="685"/>
    </location>
</feature>
<dbReference type="PROSITE" id="PS50005">
    <property type="entry name" value="TPR"/>
    <property type="match status" value="6"/>
</dbReference>
<evidence type="ECO:0000256" key="8">
    <source>
        <dbReference type="SAM" id="MobiDB-lite"/>
    </source>
</evidence>
<dbReference type="InterPro" id="IPR011990">
    <property type="entry name" value="TPR-like_helical_dom_sf"/>
</dbReference>
<evidence type="ECO:0000256" key="7">
    <source>
        <dbReference type="PROSITE-ProRule" id="PRU00339"/>
    </source>
</evidence>
<evidence type="ECO:0000256" key="2">
    <source>
        <dbReference type="ARBA" id="ARBA00022737"/>
    </source>
</evidence>
<feature type="region of interest" description="Disordered" evidence="8">
    <location>
        <begin position="837"/>
        <end position="887"/>
    </location>
</feature>
<name>A0AAW0TR02_SCYPA</name>
<reference evidence="9 10" key="1">
    <citation type="submission" date="2023-03" db="EMBL/GenBank/DDBJ databases">
        <title>High-quality genome of Scylla paramamosain provides insights in environmental adaptation.</title>
        <authorList>
            <person name="Zhang L."/>
        </authorList>
    </citation>
    <scope>NUCLEOTIDE SEQUENCE [LARGE SCALE GENOMIC DNA]</scope>
    <source>
        <strain evidence="9">LZ_2023a</strain>
        <tissue evidence="9">Muscle</tissue>
    </source>
</reference>
<evidence type="ECO:0000256" key="1">
    <source>
        <dbReference type="ARBA" id="ARBA00004123"/>
    </source>
</evidence>
<feature type="region of interest" description="Disordered" evidence="8">
    <location>
        <begin position="1"/>
        <end position="27"/>
    </location>
</feature>
<dbReference type="GO" id="GO:0031145">
    <property type="term" value="P:anaphase-promoting complex-dependent catabolic process"/>
    <property type="evidence" value="ECO:0007669"/>
    <property type="project" value="TreeGrafter"/>
</dbReference>
<dbReference type="Pfam" id="PF13174">
    <property type="entry name" value="TPR_6"/>
    <property type="match status" value="1"/>
</dbReference>
<feature type="repeat" description="TPR" evidence="7">
    <location>
        <begin position="788"/>
        <end position="821"/>
    </location>
</feature>
<feature type="region of interest" description="Disordered" evidence="8">
    <location>
        <begin position="423"/>
        <end position="496"/>
    </location>
</feature>
<evidence type="ECO:0000256" key="4">
    <source>
        <dbReference type="ARBA" id="ARBA00023242"/>
    </source>
</evidence>
<dbReference type="GO" id="GO:0051301">
    <property type="term" value="P:cell division"/>
    <property type="evidence" value="ECO:0007669"/>
    <property type="project" value="TreeGrafter"/>
</dbReference>
<dbReference type="Pfam" id="PF13432">
    <property type="entry name" value="TPR_16"/>
    <property type="match status" value="2"/>
</dbReference>
<comment type="subcellular location">
    <subcellularLocation>
        <location evidence="1">Nucleus</location>
    </subcellularLocation>
</comment>
<evidence type="ECO:0000313" key="10">
    <source>
        <dbReference type="Proteomes" id="UP001487740"/>
    </source>
</evidence>
<dbReference type="Pfam" id="PF00515">
    <property type="entry name" value="TPR_1"/>
    <property type="match status" value="1"/>
</dbReference>
<feature type="repeat" description="TPR" evidence="7">
    <location>
        <begin position="148"/>
        <end position="181"/>
    </location>
</feature>
<dbReference type="SUPFAM" id="SSF48452">
    <property type="entry name" value="TPR-like"/>
    <property type="match status" value="2"/>
</dbReference>
<dbReference type="GO" id="GO:0005737">
    <property type="term" value="C:cytoplasm"/>
    <property type="evidence" value="ECO:0007669"/>
    <property type="project" value="TreeGrafter"/>
</dbReference>
<feature type="repeat" description="TPR" evidence="7">
    <location>
        <begin position="618"/>
        <end position="651"/>
    </location>
</feature>
<dbReference type="FunFam" id="1.25.40.10:FF:000018">
    <property type="entry name" value="Cell division cycle protein 27 homolog B"/>
    <property type="match status" value="1"/>
</dbReference>
<keyword evidence="4" id="KW-0539">Nucleus</keyword>